<evidence type="ECO:0000256" key="5">
    <source>
        <dbReference type="ARBA" id="ARBA00023180"/>
    </source>
</evidence>
<reference evidence="9" key="1">
    <citation type="journal article" date="2016" name="Ticks Tick Borne Dis.">
        <title>De novo assembly and annotation of the salivary gland transcriptome of Rhipicephalus appendiculatus male and female ticks during blood feeding.</title>
        <authorList>
            <person name="de Castro M.H."/>
            <person name="de Klerk D."/>
            <person name="Pienaar R."/>
            <person name="Latif A.A."/>
            <person name="Rees D.J."/>
            <person name="Mans B.J."/>
        </authorList>
    </citation>
    <scope>NUCLEOTIDE SEQUENCE</scope>
    <source>
        <tissue evidence="9">Salivary glands</tissue>
    </source>
</reference>
<sequence length="170" mass="18421">MAGDSADATDSISPLVGLVYIFNLIVGTGALTMPAAFKDAGWLLSLIIVVVLAFMSYLTTTFVIEAMASANALVHWKTLQHYKRVVDEEESTITQAKQDDMVYCALGCSKCLKCSACPTVKLVGRSAAIKAKLPKRNYLAIQIEKVTVMNSGLMTSSPSVWTRMNECPFS</sequence>
<evidence type="ECO:0000256" key="7">
    <source>
        <dbReference type="SAM" id="Phobius"/>
    </source>
</evidence>
<evidence type="ECO:0000256" key="3">
    <source>
        <dbReference type="ARBA" id="ARBA00022989"/>
    </source>
</evidence>
<name>A0A131YXP6_RHIAP</name>
<dbReference type="InterPro" id="IPR013057">
    <property type="entry name" value="AA_transpt_TM"/>
</dbReference>
<dbReference type="EMBL" id="GEDV01004810">
    <property type="protein sequence ID" value="JAP83747.1"/>
    <property type="molecule type" value="Transcribed_RNA"/>
</dbReference>
<dbReference type="AlphaFoldDB" id="A0A131YXP6"/>
<evidence type="ECO:0000256" key="2">
    <source>
        <dbReference type="ARBA" id="ARBA00022692"/>
    </source>
</evidence>
<evidence type="ECO:0000313" key="9">
    <source>
        <dbReference type="EMBL" id="JAP83747.1"/>
    </source>
</evidence>
<keyword evidence="4 7" id="KW-0472">Membrane</keyword>
<dbReference type="GO" id="GO:0016020">
    <property type="term" value="C:membrane"/>
    <property type="evidence" value="ECO:0007669"/>
    <property type="project" value="UniProtKB-SubCell"/>
</dbReference>
<accession>A0A131YXP6</accession>
<protein>
    <submittedName>
        <fullName evidence="9">Amino acid transporter</fullName>
    </submittedName>
</protein>
<feature type="domain" description="Amino acid transporter transmembrane" evidence="8">
    <location>
        <begin position="12"/>
        <end position="125"/>
    </location>
</feature>
<evidence type="ECO:0000259" key="8">
    <source>
        <dbReference type="Pfam" id="PF01490"/>
    </source>
</evidence>
<proteinExistence type="inferred from homology"/>
<keyword evidence="3 7" id="KW-1133">Transmembrane helix</keyword>
<evidence type="ECO:0000256" key="1">
    <source>
        <dbReference type="ARBA" id="ARBA00004141"/>
    </source>
</evidence>
<comment type="subcellular location">
    <subcellularLocation>
        <location evidence="1">Membrane</location>
        <topology evidence="1">Multi-pass membrane protein</topology>
    </subcellularLocation>
</comment>
<evidence type="ECO:0000256" key="4">
    <source>
        <dbReference type="ARBA" id="ARBA00023136"/>
    </source>
</evidence>
<evidence type="ECO:0000256" key="6">
    <source>
        <dbReference type="ARBA" id="ARBA00038166"/>
    </source>
</evidence>
<feature type="transmembrane region" description="Helical" evidence="7">
    <location>
        <begin position="12"/>
        <end position="33"/>
    </location>
</feature>
<dbReference type="Pfam" id="PF01490">
    <property type="entry name" value="Aa_trans"/>
    <property type="match status" value="1"/>
</dbReference>
<dbReference type="PANTHER" id="PTHR16189">
    <property type="entry name" value="TRANSMEMBRANE PROTEIN 104-RELATED"/>
    <property type="match status" value="1"/>
</dbReference>
<keyword evidence="5" id="KW-0325">Glycoprotein</keyword>
<organism evidence="9">
    <name type="scientific">Rhipicephalus appendiculatus</name>
    <name type="common">Brown ear tick</name>
    <dbReference type="NCBI Taxonomy" id="34631"/>
    <lineage>
        <taxon>Eukaryota</taxon>
        <taxon>Metazoa</taxon>
        <taxon>Ecdysozoa</taxon>
        <taxon>Arthropoda</taxon>
        <taxon>Chelicerata</taxon>
        <taxon>Arachnida</taxon>
        <taxon>Acari</taxon>
        <taxon>Parasitiformes</taxon>
        <taxon>Ixodida</taxon>
        <taxon>Ixodoidea</taxon>
        <taxon>Ixodidae</taxon>
        <taxon>Rhipicephalinae</taxon>
        <taxon>Rhipicephalus</taxon>
        <taxon>Rhipicephalus</taxon>
    </lineage>
</organism>
<keyword evidence="2 7" id="KW-0812">Transmembrane</keyword>
<dbReference type="PANTHER" id="PTHR16189:SF0">
    <property type="entry name" value="TRANSMEMBRANE PROTEIN 104"/>
    <property type="match status" value="1"/>
</dbReference>
<comment type="similarity">
    <text evidence="6">Belongs to the TMEM104 family.</text>
</comment>
<feature type="transmembrane region" description="Helical" evidence="7">
    <location>
        <begin position="40"/>
        <end position="58"/>
    </location>
</feature>